<proteinExistence type="predicted"/>
<dbReference type="InterPro" id="IPR016169">
    <property type="entry name" value="FAD-bd_PCMH_sub2"/>
</dbReference>
<dbReference type="InterPro" id="IPR004113">
    <property type="entry name" value="FAD-bd_oxidored_4_C"/>
</dbReference>
<evidence type="ECO:0000313" key="6">
    <source>
        <dbReference type="EMBL" id="NER30154.1"/>
    </source>
</evidence>
<keyword evidence="2" id="KW-0285">Flavoprotein</keyword>
<organism evidence="6">
    <name type="scientific">Symploca sp. SIO1C4</name>
    <dbReference type="NCBI Taxonomy" id="2607765"/>
    <lineage>
        <taxon>Bacteria</taxon>
        <taxon>Bacillati</taxon>
        <taxon>Cyanobacteriota</taxon>
        <taxon>Cyanophyceae</taxon>
        <taxon>Coleofasciculales</taxon>
        <taxon>Coleofasciculaceae</taxon>
        <taxon>Symploca</taxon>
    </lineage>
</organism>
<protein>
    <submittedName>
        <fullName evidence="6">Glycolate oxidase subunit GlcD</fullName>
    </submittedName>
</protein>
<accession>A0A6B3NJ72</accession>
<evidence type="ECO:0000256" key="2">
    <source>
        <dbReference type="ARBA" id="ARBA00022630"/>
    </source>
</evidence>
<sequence length="494" mass="53017">MIFKNTLQNPKQTNWKLIIKEFEAAIGKNGVIRRKEELLTYECDGLAAYRQKPALVVLPRTTEQVAQAVKICDQYQIPWVARGAGTGLSGGSLPVENCVLIVTALMKRILDIDLENQRIVVQPGVINNWVTQAVSGAGFYYAPDPSSQIICSIGGNVAENSGGVHCLKYGVTTNHVMGLKLVLPDGSIADVGGAVPEMPGYDLTGLFVGSEGTLGIATEITLRILKTPESICVLLADFNSIEAAGAAVADIIAAGIIPAGMEMMDNLSINAVEDVVATGCYPRDAEAILLVELDGLEVEVATNKQKVAQLCKQNGARNITTANDQETRLKLWKGRKAAFAAAGHMSPAYFVQDGVIPRTQLAGVLKEIEVLSQKYGYRIANVFHAGDGNLHPLILYDNSVEGALETVEELGGEILKLCVRVGGSISGEHGIGADKNCYMPEMFSEADLETMKWVNQVFNPKGLANPGKIFPTPRTCGESANLQKIKQFEGAQVF</sequence>
<dbReference type="NCBIfam" id="TIGR00387">
    <property type="entry name" value="glcD"/>
    <property type="match status" value="1"/>
</dbReference>
<dbReference type="PROSITE" id="PS51387">
    <property type="entry name" value="FAD_PCMH"/>
    <property type="match status" value="1"/>
</dbReference>
<evidence type="ECO:0000259" key="5">
    <source>
        <dbReference type="PROSITE" id="PS51387"/>
    </source>
</evidence>
<dbReference type="InterPro" id="IPR051914">
    <property type="entry name" value="FAD-linked_OxidoTrans_Type4"/>
</dbReference>
<name>A0A6B3NJ72_9CYAN</name>
<evidence type="ECO:0000256" key="3">
    <source>
        <dbReference type="ARBA" id="ARBA00022827"/>
    </source>
</evidence>
<dbReference type="Gene3D" id="3.30.70.2740">
    <property type="match status" value="1"/>
</dbReference>
<dbReference type="Gene3D" id="1.10.45.10">
    <property type="entry name" value="Vanillyl-alcohol Oxidase, Chain A, domain 4"/>
    <property type="match status" value="1"/>
</dbReference>
<dbReference type="PANTHER" id="PTHR42934:SF1">
    <property type="entry name" value="GLYCOLATE OXIDASE SUBUNIT GLCD"/>
    <property type="match status" value="1"/>
</dbReference>
<dbReference type="Pfam" id="PF01565">
    <property type="entry name" value="FAD_binding_4"/>
    <property type="match status" value="1"/>
</dbReference>
<keyword evidence="3" id="KW-0274">FAD</keyword>
<dbReference type="InterPro" id="IPR036318">
    <property type="entry name" value="FAD-bd_PCMH-like_sf"/>
</dbReference>
<dbReference type="InterPro" id="IPR004490">
    <property type="entry name" value="GlcD"/>
</dbReference>
<gene>
    <name evidence="6" type="primary">glcD</name>
    <name evidence="6" type="ORF">F6J89_21665</name>
</gene>
<dbReference type="SUPFAM" id="SSF55103">
    <property type="entry name" value="FAD-linked oxidases, C-terminal domain"/>
    <property type="match status" value="1"/>
</dbReference>
<dbReference type="InterPro" id="IPR016166">
    <property type="entry name" value="FAD-bd_PCMH"/>
</dbReference>
<dbReference type="GO" id="GO:0003973">
    <property type="term" value="F:(S)-2-hydroxy-acid oxidase activity"/>
    <property type="evidence" value="ECO:0007669"/>
    <property type="project" value="InterPro"/>
</dbReference>
<dbReference type="AlphaFoldDB" id="A0A6B3NJ72"/>
<dbReference type="Gene3D" id="3.30.465.10">
    <property type="match status" value="1"/>
</dbReference>
<keyword evidence="4" id="KW-0560">Oxidoreductase</keyword>
<dbReference type="InterPro" id="IPR016164">
    <property type="entry name" value="FAD-linked_Oxase-like_C"/>
</dbReference>
<dbReference type="Pfam" id="PF02913">
    <property type="entry name" value="FAD-oxidase_C"/>
    <property type="match status" value="1"/>
</dbReference>
<dbReference type="PANTHER" id="PTHR42934">
    <property type="entry name" value="GLYCOLATE OXIDASE SUBUNIT GLCD"/>
    <property type="match status" value="1"/>
</dbReference>
<evidence type="ECO:0000256" key="1">
    <source>
        <dbReference type="ARBA" id="ARBA00001974"/>
    </source>
</evidence>
<dbReference type="GO" id="GO:0009339">
    <property type="term" value="C:glycolate oxidase complex"/>
    <property type="evidence" value="ECO:0007669"/>
    <property type="project" value="InterPro"/>
</dbReference>
<dbReference type="GO" id="GO:0071949">
    <property type="term" value="F:FAD binding"/>
    <property type="evidence" value="ECO:0007669"/>
    <property type="project" value="InterPro"/>
</dbReference>
<comment type="caution">
    <text evidence="6">The sequence shown here is derived from an EMBL/GenBank/DDBJ whole genome shotgun (WGS) entry which is preliminary data.</text>
</comment>
<dbReference type="EMBL" id="JAAHFQ010000496">
    <property type="protein sequence ID" value="NER30154.1"/>
    <property type="molecule type" value="Genomic_DNA"/>
</dbReference>
<dbReference type="SUPFAM" id="SSF56176">
    <property type="entry name" value="FAD-binding/transporter-associated domain-like"/>
    <property type="match status" value="1"/>
</dbReference>
<reference evidence="6" key="1">
    <citation type="submission" date="2019-11" db="EMBL/GenBank/DDBJ databases">
        <title>Genomic insights into an expanded diversity of filamentous marine cyanobacteria reveals the extraordinary biosynthetic potential of Moorea and Okeania.</title>
        <authorList>
            <person name="Ferreira Leao T."/>
            <person name="Wang M."/>
            <person name="Moss N."/>
            <person name="Da Silva R."/>
            <person name="Sanders J."/>
            <person name="Nurk S."/>
            <person name="Gurevich A."/>
            <person name="Humphrey G."/>
            <person name="Reher R."/>
            <person name="Zhu Q."/>
            <person name="Belda-Ferre P."/>
            <person name="Glukhov E."/>
            <person name="Rex R."/>
            <person name="Dorrestein P.C."/>
            <person name="Knight R."/>
            <person name="Pevzner P."/>
            <person name="Gerwick W.H."/>
            <person name="Gerwick L."/>
        </authorList>
    </citation>
    <scope>NUCLEOTIDE SEQUENCE</scope>
    <source>
        <strain evidence="6">SIO1C4</strain>
    </source>
</reference>
<dbReference type="InterPro" id="IPR006094">
    <property type="entry name" value="Oxid_FAD_bind_N"/>
</dbReference>
<evidence type="ECO:0000256" key="4">
    <source>
        <dbReference type="ARBA" id="ARBA00023002"/>
    </source>
</evidence>
<comment type="cofactor">
    <cofactor evidence="1">
        <name>FAD</name>
        <dbReference type="ChEBI" id="CHEBI:57692"/>
    </cofactor>
</comment>
<feature type="domain" description="FAD-binding PCMH-type" evidence="5">
    <location>
        <begin position="49"/>
        <end position="227"/>
    </location>
</feature>
<dbReference type="InterPro" id="IPR016171">
    <property type="entry name" value="Vanillyl_alc_oxidase_C-sub2"/>
</dbReference>